<organism evidence="1">
    <name type="scientific">marine metagenome</name>
    <dbReference type="NCBI Taxonomy" id="408172"/>
    <lineage>
        <taxon>unclassified sequences</taxon>
        <taxon>metagenomes</taxon>
        <taxon>ecological metagenomes</taxon>
    </lineage>
</organism>
<sequence>MLVDPDMTMSIGRPTRQKLAGTNVISHSPGGFLTRPFGIGAQEFCSAD</sequence>
<dbReference type="AlphaFoldDB" id="A0A381RP13"/>
<proteinExistence type="predicted"/>
<reference evidence="1" key="1">
    <citation type="submission" date="2018-05" db="EMBL/GenBank/DDBJ databases">
        <authorList>
            <person name="Lanie J.A."/>
            <person name="Ng W.-L."/>
            <person name="Kazmierczak K.M."/>
            <person name="Andrzejewski T.M."/>
            <person name="Davidsen T.M."/>
            <person name="Wayne K.J."/>
            <person name="Tettelin H."/>
            <person name="Glass J.I."/>
            <person name="Rusch D."/>
            <person name="Podicherti R."/>
            <person name="Tsui H.-C.T."/>
            <person name="Winkler M.E."/>
        </authorList>
    </citation>
    <scope>NUCLEOTIDE SEQUENCE</scope>
</reference>
<gene>
    <name evidence="1" type="ORF">METZ01_LOCUS45775</name>
</gene>
<protein>
    <submittedName>
        <fullName evidence="1">Uncharacterized protein</fullName>
    </submittedName>
</protein>
<accession>A0A381RP13</accession>
<evidence type="ECO:0000313" key="1">
    <source>
        <dbReference type="EMBL" id="SUZ92921.1"/>
    </source>
</evidence>
<name>A0A381RP13_9ZZZZ</name>
<dbReference type="EMBL" id="UINC01002101">
    <property type="protein sequence ID" value="SUZ92921.1"/>
    <property type="molecule type" value="Genomic_DNA"/>
</dbReference>